<keyword evidence="3" id="KW-0378">Hydrolase</keyword>
<dbReference type="GO" id="GO:0016787">
    <property type="term" value="F:hydrolase activity"/>
    <property type="evidence" value="ECO:0007669"/>
    <property type="project" value="UniProtKB-KW"/>
</dbReference>
<dbReference type="EMBL" id="JAUCQJ010000005">
    <property type="protein sequence ID" value="MDQ8750637.1"/>
    <property type="molecule type" value="Genomic_DNA"/>
</dbReference>
<proteinExistence type="predicted"/>
<keyword evidence="3" id="KW-0540">Nuclease</keyword>
<gene>
    <name evidence="3" type="ORF">QT385_18415</name>
</gene>
<dbReference type="EC" id="3.1.21.-" evidence="3"/>
<dbReference type="InterPro" id="IPR027417">
    <property type="entry name" value="P-loop_NTPase"/>
</dbReference>
<dbReference type="Gene3D" id="3.40.50.300">
    <property type="entry name" value="P-loop containing nucleotide triphosphate hydrolases"/>
    <property type="match status" value="1"/>
</dbReference>
<comment type="caution">
    <text evidence="3">The sequence shown here is derived from an EMBL/GenBank/DDBJ whole genome shotgun (WGS) entry which is preliminary data.</text>
</comment>
<feature type="domain" description="Restriction endonuclease type IV Mrr" evidence="1">
    <location>
        <begin position="8"/>
        <end position="65"/>
    </location>
</feature>
<evidence type="ECO:0000313" key="4">
    <source>
        <dbReference type="Proteomes" id="UP001239265"/>
    </source>
</evidence>
<dbReference type="GO" id="GO:0004519">
    <property type="term" value="F:endonuclease activity"/>
    <property type="evidence" value="ECO:0007669"/>
    <property type="project" value="UniProtKB-KW"/>
</dbReference>
<organism evidence="3 4">
    <name type="scientific">Elizabethkingia miricola</name>
    <name type="common">Chryseobacterium miricola</name>
    <dbReference type="NCBI Taxonomy" id="172045"/>
    <lineage>
        <taxon>Bacteria</taxon>
        <taxon>Pseudomonadati</taxon>
        <taxon>Bacteroidota</taxon>
        <taxon>Flavobacteriia</taxon>
        <taxon>Flavobacteriales</taxon>
        <taxon>Weeksellaceae</taxon>
        <taxon>Elizabethkingia</taxon>
    </lineage>
</organism>
<keyword evidence="3" id="KW-0255">Endonuclease</keyword>
<dbReference type="InterPro" id="IPR007560">
    <property type="entry name" value="Restrct_endonuc_IV_Mrr"/>
</dbReference>
<dbReference type="Proteomes" id="UP001239265">
    <property type="component" value="Unassembled WGS sequence"/>
</dbReference>
<sequence>MSNYDFSTLNDKEFEEIARDLLNAKYGLALQNFKVGRDKGIDLRFSTSENNNSIVVQVKHYANSTYAQLKHTIHKKELPKVEKLNPNRYIVVTSMSLSATEKDELRNILSPYVITSNDIIGREDLNSYLVEFNQIEKKYFKLWFSSIDVFNAVINNAIEGRTRYLLEKIQKKIPFYVITQKLDEANKILQKEKLLLITGQPGIGKTTLAEIILFQRAKNDYKIYKVESITEAEEVLTQNNEEKQLFYFDDFLGANYYEIVNAQKTETQLTAFVERVKNTPNKYLILTTRTVILNHAIEKYEKISHSRLSNQQFEIKLNDYTKYEKALILYNHIYFREVKEDLYDSILEGKFYKRIIEHKNYTPRIIEFITDNTRIGNLNKDTYLQFILNNLNNPKEIWRYSYNNQIGYLDRCLLLTIFTFENKVLETLLIKAFESRLSYEKKEHNQIINTNQFHDSVKILLNGFISSRLYTDFAREYAFINPSLTDFLIGHVSDSYSERKAIISSIVYIEQLNRFNPEKLIVPLEKELQTIIRDKIAKSEIQILESNESFSSENKGHAIFMETLCKYCNQVNIDTLVLEHFKQISFSSNWYHISQKIEYVLLNLNDAPLTISYIKKNFKSIIKNMASAIIDSDSAMQIPIFFEKYDQDYDEYTKSDEGSENLIELIESVLQYSQESLMEDKKDEVKSIDDVSYYYEDIYSQKEELRSSLFPNTHFIYDFGIMIEDSFWNQRIKENLAREEEENNEEFDEDYYRDFKFNSSSDDNVIDELFQKGE</sequence>
<reference evidence="3 4" key="1">
    <citation type="submission" date="2023-06" db="EMBL/GenBank/DDBJ databases">
        <title>Nosocomial Elizabethkingia miricola genome.</title>
        <authorList>
            <person name="Morgado S."/>
            <person name="Fonseca E."/>
            <person name="Freitas F."/>
            <person name="Vicente A.C."/>
        </authorList>
    </citation>
    <scope>NUCLEOTIDE SEQUENCE [LARGE SCALE GENOMIC DNA]</scope>
    <source>
        <strain evidence="3 4">EM15</strain>
    </source>
</reference>
<dbReference type="RefSeq" id="WP_309047374.1">
    <property type="nucleotide sequence ID" value="NZ_JAUCQJ010000005.1"/>
</dbReference>
<evidence type="ECO:0000259" key="2">
    <source>
        <dbReference type="Pfam" id="PF20720"/>
    </source>
</evidence>
<accession>A0ABD5BB47</accession>
<dbReference type="InterPro" id="IPR049050">
    <property type="entry name" value="nSTAND3"/>
</dbReference>
<dbReference type="Pfam" id="PF20720">
    <property type="entry name" value="nSTAND3"/>
    <property type="match status" value="1"/>
</dbReference>
<protein>
    <submittedName>
        <fullName evidence="3">Restriction endonuclease</fullName>
        <ecNumber evidence="3">3.1.21.-</ecNumber>
    </submittedName>
</protein>
<dbReference type="Pfam" id="PF04471">
    <property type="entry name" value="Mrr_cat"/>
    <property type="match status" value="1"/>
</dbReference>
<name>A0ABD5BB47_ELIMR</name>
<dbReference type="SUPFAM" id="SSF52540">
    <property type="entry name" value="P-loop containing nucleoside triphosphate hydrolases"/>
    <property type="match status" value="1"/>
</dbReference>
<evidence type="ECO:0000259" key="1">
    <source>
        <dbReference type="Pfam" id="PF04471"/>
    </source>
</evidence>
<dbReference type="AlphaFoldDB" id="A0ABD5BB47"/>
<feature type="domain" description="Novel STAND NTPase 3" evidence="2">
    <location>
        <begin position="176"/>
        <end position="335"/>
    </location>
</feature>
<evidence type="ECO:0000313" key="3">
    <source>
        <dbReference type="EMBL" id="MDQ8750637.1"/>
    </source>
</evidence>